<protein>
    <submittedName>
        <fullName evidence="1">Uncharacterized protein</fullName>
    </submittedName>
</protein>
<gene>
    <name evidence="1" type="ORF">SP15_096</name>
</gene>
<sequence>MIIHISHLLPNDINNILNSENVSGSVPFHREVFHYTESEGRYVAEQIQDLMHGMEVKGYRPDTVILGEVEYKKLINHLTYISGGVVFPTQYMGLNIMVIGESRIEVIISEPTKMLTWIYQNKLESNNH</sequence>
<evidence type="ECO:0000313" key="1">
    <source>
        <dbReference type="EMBL" id="AMM44895.1"/>
    </source>
</evidence>
<reference evidence="1 2" key="1">
    <citation type="submission" date="2015-08" db="EMBL/GenBank/DDBJ databases">
        <authorList>
            <person name="Babu N.S."/>
            <person name="Beckwith C.J."/>
            <person name="Beseler K.G."/>
            <person name="Brison A."/>
            <person name="Carone J.V."/>
            <person name="Caskin T.P."/>
            <person name="Diamond M."/>
            <person name="Durham M.E."/>
            <person name="Foxe J.M."/>
            <person name="Go M."/>
            <person name="Henderson B.A."/>
            <person name="Jones I.B."/>
            <person name="McGettigan J.A."/>
            <person name="Micheletti S.J."/>
            <person name="Nasrallah M.E."/>
            <person name="Ortiz D."/>
            <person name="Piller C.R."/>
            <person name="Privatt S.R."/>
            <person name="Schneider S.L."/>
            <person name="Sharp S."/>
            <person name="Smith T.C."/>
            <person name="Stanton J.D."/>
            <person name="Ullery H.E."/>
            <person name="Wilson R.J."/>
            <person name="Serrano M.G."/>
            <person name="Buck G."/>
            <person name="Lee V."/>
            <person name="Wang Y."/>
            <person name="Carvalho R."/>
            <person name="Voegtly L."/>
            <person name="Shi R."/>
            <person name="Duckworth R."/>
            <person name="Johnson A."/>
            <person name="Loviza R."/>
            <person name="Walstead R."/>
            <person name="Shah Z."/>
            <person name="Kiflezghi M."/>
            <person name="Wade K."/>
            <person name="Ball S.L."/>
            <person name="Bradley K.W."/>
            <person name="Asai D.J."/>
            <person name="Bowman C.A."/>
            <person name="Russell D.A."/>
            <person name="Pope W.H."/>
            <person name="Jacobs-Sera D."/>
            <person name="Hendrix R.W."/>
            <person name="Hatfull G.F."/>
        </authorList>
    </citation>
    <scope>NUCLEOTIDE SEQUENCE [LARGE SCALE GENOMIC DNA]</scope>
</reference>
<dbReference type="GeneID" id="29125264"/>
<name>A0A127AW84_9CAUD</name>
<keyword evidence="2" id="KW-1185">Reference proteome</keyword>
<organism evidence="1 2">
    <name type="scientific">Bacillus phage SP-15</name>
    <dbReference type="NCBI Taxonomy" id="1792032"/>
    <lineage>
        <taxon>Viruses</taxon>
        <taxon>Duplodnaviria</taxon>
        <taxon>Heunggongvirae</taxon>
        <taxon>Uroviricota</taxon>
        <taxon>Caudoviricetes</taxon>
        <taxon>Thornevirus</taxon>
        <taxon>Thornevirus SP15</taxon>
    </lineage>
</organism>
<dbReference type="Proteomes" id="UP000203261">
    <property type="component" value="Segment"/>
</dbReference>
<dbReference type="RefSeq" id="YP_009302484.1">
    <property type="nucleotide sequence ID" value="NC_031245.1"/>
</dbReference>
<evidence type="ECO:0000313" key="2">
    <source>
        <dbReference type="Proteomes" id="UP000203261"/>
    </source>
</evidence>
<accession>A0A127AW84</accession>
<dbReference type="EMBL" id="KT624200">
    <property type="protein sequence ID" value="AMM44895.1"/>
    <property type="molecule type" value="Genomic_DNA"/>
</dbReference>
<proteinExistence type="predicted"/>
<dbReference type="KEGG" id="vg:29125264"/>